<evidence type="ECO:0008006" key="7">
    <source>
        <dbReference type="Google" id="ProtNLM"/>
    </source>
</evidence>
<gene>
    <name evidence="5" type="ORF">J5N97_015668</name>
</gene>
<evidence type="ECO:0000259" key="3">
    <source>
        <dbReference type="Pfam" id="PF04836"/>
    </source>
</evidence>
<reference evidence="5" key="1">
    <citation type="submission" date="2021-03" db="EMBL/GenBank/DDBJ databases">
        <authorList>
            <person name="Li Z."/>
            <person name="Yang C."/>
        </authorList>
    </citation>
    <scope>NUCLEOTIDE SEQUENCE</scope>
    <source>
        <strain evidence="5">Dzin_1.0</strain>
        <tissue evidence="5">Leaf</tissue>
    </source>
</reference>
<dbReference type="InterPro" id="IPR039777">
    <property type="entry name" value="IFRD"/>
</dbReference>
<dbReference type="Pfam" id="PF05004">
    <property type="entry name" value="IFRD"/>
    <property type="match status" value="1"/>
</dbReference>
<evidence type="ECO:0000313" key="6">
    <source>
        <dbReference type="Proteomes" id="UP001085076"/>
    </source>
</evidence>
<dbReference type="PANTHER" id="PTHR12354">
    <property type="entry name" value="INTERFERON-RELATED DEVELOPMENTAL REGULATOR"/>
    <property type="match status" value="1"/>
</dbReference>
<proteinExistence type="inferred from homology"/>
<dbReference type="InterPro" id="IPR007701">
    <property type="entry name" value="Interferon-rel_develop_reg_N"/>
</dbReference>
<evidence type="ECO:0000256" key="1">
    <source>
        <dbReference type="ARBA" id="ARBA00008828"/>
    </source>
</evidence>
<dbReference type="InterPro" id="IPR006921">
    <property type="entry name" value="Interferon-rel_develop_reg_C"/>
</dbReference>
<dbReference type="Proteomes" id="UP001085076">
    <property type="component" value="Miscellaneous, Linkage group lg04"/>
</dbReference>
<evidence type="ECO:0000313" key="5">
    <source>
        <dbReference type="EMBL" id="KAJ0973703.1"/>
    </source>
</evidence>
<organism evidence="5 6">
    <name type="scientific">Dioscorea zingiberensis</name>
    <dbReference type="NCBI Taxonomy" id="325984"/>
    <lineage>
        <taxon>Eukaryota</taxon>
        <taxon>Viridiplantae</taxon>
        <taxon>Streptophyta</taxon>
        <taxon>Embryophyta</taxon>
        <taxon>Tracheophyta</taxon>
        <taxon>Spermatophyta</taxon>
        <taxon>Magnoliopsida</taxon>
        <taxon>Liliopsida</taxon>
        <taxon>Dioscoreales</taxon>
        <taxon>Dioscoreaceae</taxon>
        <taxon>Dioscorea</taxon>
    </lineage>
</organism>
<dbReference type="AlphaFoldDB" id="A0A9D5CJK8"/>
<dbReference type="EMBL" id="JAGGNH010000004">
    <property type="protein sequence ID" value="KAJ0973703.1"/>
    <property type="molecule type" value="Genomic_DNA"/>
</dbReference>
<dbReference type="Pfam" id="PF04836">
    <property type="entry name" value="IFRD_C"/>
    <property type="match status" value="1"/>
</dbReference>
<sequence>MGRKREQRRNADQLDTSDDDSLSSTSTTLSDLTLAHETERVSSQDFLLEKYLDALYEKRGSAREKALAGLVDAFSAQVLLSFVENKCITLLHQYINSVKKGSSKEASLASCAIGLLAITVGAGDSAHEIMEESIPPLSLALKSGSDSQKKSSVLDCIALVTFVGAIDADETENAMKIIWETIHPKSGSNVGPVTKLPPVVLAAAISAWSFLLTTMNGWGNSSDNWQESVSFLSTLLERDDRSVRIAAGEAIALIFEIGRLDKFSRQEGETESSDREGSKPRGFAYVVSLKGKILNQVRDLSVEAGGKGTGKKDLNLQRDLFQDILAFLETGEPPEISLRISNKLGVLRVTTWAQSLQLNFVKRFLASGFLKHMQDNELLHDVFNFTPEKKGTLSAKEKRMYMSPNSVVNKERTQIRNKYRAWAQDRNHGHYSVNAEDA</sequence>
<dbReference type="InterPro" id="IPR016024">
    <property type="entry name" value="ARM-type_fold"/>
</dbReference>
<name>A0A9D5CJK8_9LILI</name>
<feature type="region of interest" description="Disordered" evidence="2">
    <location>
        <begin position="1"/>
        <end position="28"/>
    </location>
</feature>
<dbReference type="OrthoDB" id="686784at2759"/>
<dbReference type="SUPFAM" id="SSF48371">
    <property type="entry name" value="ARM repeat"/>
    <property type="match status" value="1"/>
</dbReference>
<dbReference type="InterPro" id="IPR011989">
    <property type="entry name" value="ARM-like"/>
</dbReference>
<dbReference type="PANTHER" id="PTHR12354:SF1">
    <property type="entry name" value="INTERFERON-RELATED DEVELOPMENTAL REGULATOR 1"/>
    <property type="match status" value="1"/>
</dbReference>
<feature type="domain" description="Interferon-related developmental regulator N-terminal" evidence="4">
    <location>
        <begin position="22"/>
        <end position="329"/>
    </location>
</feature>
<comment type="caution">
    <text evidence="5">The sequence shown here is derived from an EMBL/GenBank/DDBJ whole genome shotgun (WGS) entry which is preliminary data.</text>
</comment>
<protein>
    <recommendedName>
        <fullName evidence="7">Interferon-related developmental regulator N-terminal domain-containing protein</fullName>
    </recommendedName>
</protein>
<evidence type="ECO:0000259" key="4">
    <source>
        <dbReference type="Pfam" id="PF05004"/>
    </source>
</evidence>
<accession>A0A9D5CJK8</accession>
<dbReference type="Gene3D" id="1.25.10.10">
    <property type="entry name" value="Leucine-rich Repeat Variant"/>
    <property type="match status" value="1"/>
</dbReference>
<keyword evidence="6" id="KW-1185">Reference proteome</keyword>
<reference evidence="5" key="2">
    <citation type="journal article" date="2022" name="Hortic Res">
        <title>The genome of Dioscorea zingiberensis sheds light on the biosynthesis, origin and evolution of the medicinally important diosgenin saponins.</title>
        <authorList>
            <person name="Li Y."/>
            <person name="Tan C."/>
            <person name="Li Z."/>
            <person name="Guo J."/>
            <person name="Li S."/>
            <person name="Chen X."/>
            <person name="Wang C."/>
            <person name="Dai X."/>
            <person name="Yang H."/>
            <person name="Song W."/>
            <person name="Hou L."/>
            <person name="Xu J."/>
            <person name="Tong Z."/>
            <person name="Xu A."/>
            <person name="Yuan X."/>
            <person name="Wang W."/>
            <person name="Yang Q."/>
            <person name="Chen L."/>
            <person name="Sun Z."/>
            <person name="Wang K."/>
            <person name="Pan B."/>
            <person name="Chen J."/>
            <person name="Bao Y."/>
            <person name="Liu F."/>
            <person name="Qi X."/>
            <person name="Gang D.R."/>
            <person name="Wen J."/>
            <person name="Li J."/>
        </authorList>
    </citation>
    <scope>NUCLEOTIDE SEQUENCE</scope>
    <source>
        <strain evidence="5">Dzin_1.0</strain>
    </source>
</reference>
<evidence type="ECO:0000256" key="2">
    <source>
        <dbReference type="SAM" id="MobiDB-lite"/>
    </source>
</evidence>
<feature type="domain" description="Interferon-related developmental regulator C-terminal" evidence="3">
    <location>
        <begin position="376"/>
        <end position="420"/>
    </location>
</feature>
<comment type="similarity">
    <text evidence="1">Belongs to the IFRD family.</text>
</comment>